<sequence length="141" mass="15340">MGKCLTICLVMTLAGCVSVPKSVDEIKAAGKAKHSFCSGKSHQETVAIIEQQLNRCFAHGVQEIVGGTSNTFIEKLDTGKNTVTLASVVHANWNRFYQMRVDISALSTCPSFVEAYGMSDSWSDTTKLIQSWVDGESIDKC</sequence>
<evidence type="ECO:0008006" key="3">
    <source>
        <dbReference type="Google" id="ProtNLM"/>
    </source>
</evidence>
<dbReference type="Proteomes" id="UP001249505">
    <property type="component" value="Unassembled WGS sequence"/>
</dbReference>
<comment type="caution">
    <text evidence="1">The sequence shown here is derived from an EMBL/GenBank/DDBJ whole genome shotgun (WGS) entry which is preliminary data.</text>
</comment>
<keyword evidence="2" id="KW-1185">Reference proteome</keyword>
<name>A0ABU3FVM0_9GAMM</name>
<organism evidence="1 2">
    <name type="scientific">Shewanella scandinavica</name>
    <dbReference type="NCBI Taxonomy" id="3063538"/>
    <lineage>
        <taxon>Bacteria</taxon>
        <taxon>Pseudomonadati</taxon>
        <taxon>Pseudomonadota</taxon>
        <taxon>Gammaproteobacteria</taxon>
        <taxon>Alteromonadales</taxon>
        <taxon>Shewanellaceae</taxon>
        <taxon>Shewanella</taxon>
    </lineage>
</organism>
<accession>A0ABU3FVM0</accession>
<evidence type="ECO:0000313" key="1">
    <source>
        <dbReference type="EMBL" id="MDT3279406.1"/>
    </source>
</evidence>
<dbReference type="PROSITE" id="PS51257">
    <property type="entry name" value="PROKAR_LIPOPROTEIN"/>
    <property type="match status" value="1"/>
</dbReference>
<gene>
    <name evidence="1" type="ORF">Q4Q50_03730</name>
</gene>
<dbReference type="RefSeq" id="WP_311898455.1">
    <property type="nucleotide sequence ID" value="NZ_JAUOES010000003.1"/>
</dbReference>
<dbReference type="EMBL" id="JAUOES010000003">
    <property type="protein sequence ID" value="MDT3279406.1"/>
    <property type="molecule type" value="Genomic_DNA"/>
</dbReference>
<proteinExistence type="predicted"/>
<evidence type="ECO:0000313" key="2">
    <source>
        <dbReference type="Proteomes" id="UP001249505"/>
    </source>
</evidence>
<protein>
    <recommendedName>
        <fullName evidence="3">Lipoprotein</fullName>
    </recommendedName>
</protein>
<reference evidence="1 2" key="1">
    <citation type="submission" date="2023-07" db="EMBL/GenBank/DDBJ databases">
        <title>Novel Shewanella species isolated from Baltic Sea sediments.</title>
        <authorList>
            <person name="Martin-Rodriguez A.J."/>
        </authorList>
    </citation>
    <scope>NUCLEOTIDE SEQUENCE [LARGE SCALE GENOMIC DNA]</scope>
    <source>
        <strain evidence="1 2">SP2S1-2</strain>
    </source>
</reference>